<gene>
    <name evidence="2" type="ORF">EK21DRAFT_88100</name>
</gene>
<keyword evidence="3" id="KW-1185">Reference proteome</keyword>
<feature type="compositionally biased region" description="Low complexity" evidence="1">
    <location>
        <begin position="64"/>
        <end position="84"/>
    </location>
</feature>
<protein>
    <submittedName>
        <fullName evidence="2">Uncharacterized protein</fullName>
    </submittedName>
</protein>
<feature type="region of interest" description="Disordered" evidence="1">
    <location>
        <begin position="1"/>
        <end position="182"/>
    </location>
</feature>
<evidence type="ECO:0000313" key="2">
    <source>
        <dbReference type="EMBL" id="KAF2031387.1"/>
    </source>
</evidence>
<evidence type="ECO:0000313" key="3">
    <source>
        <dbReference type="Proteomes" id="UP000799777"/>
    </source>
</evidence>
<proteinExistence type="predicted"/>
<feature type="compositionally biased region" description="Gly residues" evidence="1">
    <location>
        <begin position="141"/>
        <end position="153"/>
    </location>
</feature>
<organism evidence="2 3">
    <name type="scientific">Setomelanomma holmii</name>
    <dbReference type="NCBI Taxonomy" id="210430"/>
    <lineage>
        <taxon>Eukaryota</taxon>
        <taxon>Fungi</taxon>
        <taxon>Dikarya</taxon>
        <taxon>Ascomycota</taxon>
        <taxon>Pezizomycotina</taxon>
        <taxon>Dothideomycetes</taxon>
        <taxon>Pleosporomycetidae</taxon>
        <taxon>Pleosporales</taxon>
        <taxon>Pleosporineae</taxon>
        <taxon>Phaeosphaeriaceae</taxon>
        <taxon>Setomelanomma</taxon>
    </lineage>
</organism>
<dbReference type="Proteomes" id="UP000799777">
    <property type="component" value="Unassembled WGS sequence"/>
</dbReference>
<dbReference type="EMBL" id="ML978181">
    <property type="protein sequence ID" value="KAF2031387.1"/>
    <property type="molecule type" value="Genomic_DNA"/>
</dbReference>
<reference evidence="2" key="1">
    <citation type="journal article" date="2020" name="Stud. Mycol.">
        <title>101 Dothideomycetes genomes: a test case for predicting lifestyles and emergence of pathogens.</title>
        <authorList>
            <person name="Haridas S."/>
            <person name="Albert R."/>
            <person name="Binder M."/>
            <person name="Bloem J."/>
            <person name="Labutti K."/>
            <person name="Salamov A."/>
            <person name="Andreopoulos B."/>
            <person name="Baker S."/>
            <person name="Barry K."/>
            <person name="Bills G."/>
            <person name="Bluhm B."/>
            <person name="Cannon C."/>
            <person name="Castanera R."/>
            <person name="Culley D."/>
            <person name="Daum C."/>
            <person name="Ezra D."/>
            <person name="Gonzalez J."/>
            <person name="Henrissat B."/>
            <person name="Kuo A."/>
            <person name="Liang C."/>
            <person name="Lipzen A."/>
            <person name="Lutzoni F."/>
            <person name="Magnuson J."/>
            <person name="Mondo S."/>
            <person name="Nolan M."/>
            <person name="Ohm R."/>
            <person name="Pangilinan J."/>
            <person name="Park H.-J."/>
            <person name="Ramirez L."/>
            <person name="Alfaro M."/>
            <person name="Sun H."/>
            <person name="Tritt A."/>
            <person name="Yoshinaga Y."/>
            <person name="Zwiers L.-H."/>
            <person name="Turgeon B."/>
            <person name="Goodwin S."/>
            <person name="Spatafora J."/>
            <person name="Crous P."/>
            <person name="Grigoriev I."/>
        </authorList>
    </citation>
    <scope>NUCLEOTIDE SEQUENCE</scope>
    <source>
        <strain evidence="2">CBS 110217</strain>
    </source>
</reference>
<accession>A0A9P4HDL2</accession>
<sequence>MGFFDLFISRKRDQRRSRGKCNVPGHSHPVDDPFMGFDRAPRPSAHMPGMSGHSGDGPTEFGRPRGFGQPPGFGQRPSFGQPPGFGHPPSFGEPPDFGPGYMHAHGGFSEGVRGGRPIPPGMPRPQSDLGTSDNRRPTRGSGRGSRPGFGGDAQGRSLSEMYPELGGEPPIGPEFGGLGRGM</sequence>
<dbReference type="AlphaFoldDB" id="A0A9P4HDL2"/>
<name>A0A9P4HDL2_9PLEO</name>
<comment type="caution">
    <text evidence="2">The sequence shown here is derived from an EMBL/GenBank/DDBJ whole genome shotgun (WGS) entry which is preliminary data.</text>
</comment>
<evidence type="ECO:0000256" key="1">
    <source>
        <dbReference type="SAM" id="MobiDB-lite"/>
    </source>
</evidence>